<protein>
    <submittedName>
        <fullName evidence="2">Uncharacterized protein</fullName>
    </submittedName>
</protein>
<evidence type="ECO:0000313" key="3">
    <source>
        <dbReference type="Proteomes" id="UP000050517"/>
    </source>
</evidence>
<evidence type="ECO:0000256" key="1">
    <source>
        <dbReference type="SAM" id="Phobius"/>
    </source>
</evidence>
<dbReference type="EMBL" id="LKST01000002">
    <property type="protein sequence ID" value="KQB84086.1"/>
    <property type="molecule type" value="Genomic_DNA"/>
</dbReference>
<organism evidence="2 3">
    <name type="scientific">Corynebacterium oculi</name>
    <dbReference type="NCBI Taxonomy" id="1544416"/>
    <lineage>
        <taxon>Bacteria</taxon>
        <taxon>Bacillati</taxon>
        <taxon>Actinomycetota</taxon>
        <taxon>Actinomycetes</taxon>
        <taxon>Mycobacteriales</taxon>
        <taxon>Corynebacteriaceae</taxon>
        <taxon>Corynebacterium</taxon>
    </lineage>
</organism>
<comment type="caution">
    <text evidence="2">The sequence shown here is derived from an EMBL/GenBank/DDBJ whole genome shotgun (WGS) entry which is preliminary data.</text>
</comment>
<gene>
    <name evidence="2" type="ORF">Cocul_00882</name>
</gene>
<feature type="transmembrane region" description="Helical" evidence="1">
    <location>
        <begin position="9"/>
        <end position="29"/>
    </location>
</feature>
<dbReference type="PATRIC" id="fig|1544416.3.peg.881"/>
<dbReference type="Proteomes" id="UP000050517">
    <property type="component" value="Unassembled WGS sequence"/>
</dbReference>
<evidence type="ECO:0000313" key="2">
    <source>
        <dbReference type="EMBL" id="KQB84086.1"/>
    </source>
</evidence>
<keyword evidence="3" id="KW-1185">Reference proteome</keyword>
<sequence>MQTTSKHRLLIYATTLVAAIMILSIIIPVK</sequence>
<dbReference type="STRING" id="1544416.Cocul_00882"/>
<name>A0A0Q0YNR2_9CORY</name>
<keyword evidence="1" id="KW-1133">Transmembrane helix</keyword>
<accession>A0A0Q0YNR2</accession>
<keyword evidence="1" id="KW-0472">Membrane</keyword>
<proteinExistence type="predicted"/>
<reference evidence="2 3" key="1">
    <citation type="submission" date="2015-10" db="EMBL/GenBank/DDBJ databases">
        <title>Corynebacteirum lowii and Corynebacterium oculi species nova, derived from human clinical disease and and emended description of Corynebacterium mastiditis.</title>
        <authorList>
            <person name="Bernard K."/>
            <person name="Pacheco A.L."/>
            <person name="Mcdougall C."/>
            <person name="Burtx T."/>
            <person name="Weibe D."/>
            <person name="Tyler S."/>
            <person name="Olson A.B."/>
            <person name="Cnockaert M."/>
            <person name="Eguchi H."/>
            <person name="Kuwahara T."/>
            <person name="Nakayama-Imaohji H."/>
            <person name="Boudewijins M."/>
            <person name="Van Hoecke F."/>
            <person name="Bernier A.-M."/>
            <person name="Vandamme P."/>
        </authorList>
    </citation>
    <scope>NUCLEOTIDE SEQUENCE [LARGE SCALE GENOMIC DNA]</scope>
    <source>
        <strain evidence="2 3">NML 130210</strain>
    </source>
</reference>
<dbReference type="AlphaFoldDB" id="A0A0Q0YNR2"/>
<keyword evidence="1" id="KW-0812">Transmembrane</keyword>